<dbReference type="InterPro" id="IPR043519">
    <property type="entry name" value="NT_sf"/>
</dbReference>
<gene>
    <name evidence="1" type="ORF">AsAng_0023460</name>
</gene>
<reference evidence="1" key="1">
    <citation type="submission" date="2022-09" db="EMBL/GenBank/DDBJ databases">
        <title>Aureispira anguillicida sp. nov., isolated from Leptocephalus of Japanese eel Anguilla japonica.</title>
        <authorList>
            <person name="Yuasa K."/>
            <person name="Mekata T."/>
            <person name="Ikunari K."/>
        </authorList>
    </citation>
    <scope>NUCLEOTIDE SEQUENCE</scope>
    <source>
        <strain evidence="1">EL160426</strain>
    </source>
</reference>
<dbReference type="InterPro" id="IPR007344">
    <property type="entry name" value="GrpB/CoaE"/>
</dbReference>
<evidence type="ECO:0000313" key="1">
    <source>
        <dbReference type="EMBL" id="BDS11632.1"/>
    </source>
</evidence>
<keyword evidence="2" id="KW-1185">Reference proteome</keyword>
<evidence type="ECO:0000313" key="2">
    <source>
        <dbReference type="Proteomes" id="UP001060919"/>
    </source>
</evidence>
<dbReference type="PANTHER" id="PTHR34822">
    <property type="entry name" value="GRPB DOMAIN PROTEIN (AFU_ORTHOLOGUE AFUA_1G01530)"/>
    <property type="match status" value="1"/>
</dbReference>
<dbReference type="EMBL" id="AP026867">
    <property type="protein sequence ID" value="BDS11632.1"/>
    <property type="molecule type" value="Genomic_DNA"/>
</dbReference>
<name>A0A915YEM3_9BACT</name>
<dbReference type="KEGG" id="aup:AsAng_0023460"/>
<dbReference type="RefSeq" id="WP_264792788.1">
    <property type="nucleotide sequence ID" value="NZ_AP026867.1"/>
</dbReference>
<dbReference type="SUPFAM" id="SSF81301">
    <property type="entry name" value="Nucleotidyltransferase"/>
    <property type="match status" value="1"/>
</dbReference>
<organism evidence="1 2">
    <name type="scientific">Aureispira anguillae</name>
    <dbReference type="NCBI Taxonomy" id="2864201"/>
    <lineage>
        <taxon>Bacteria</taxon>
        <taxon>Pseudomonadati</taxon>
        <taxon>Bacteroidota</taxon>
        <taxon>Saprospiria</taxon>
        <taxon>Saprospirales</taxon>
        <taxon>Saprospiraceae</taxon>
        <taxon>Aureispira</taxon>
    </lineage>
</organism>
<dbReference type="AlphaFoldDB" id="A0A915YEM3"/>
<dbReference type="Gene3D" id="3.30.460.10">
    <property type="entry name" value="Beta Polymerase, domain 2"/>
    <property type="match status" value="1"/>
</dbReference>
<dbReference type="Proteomes" id="UP001060919">
    <property type="component" value="Chromosome"/>
</dbReference>
<dbReference type="Pfam" id="PF04229">
    <property type="entry name" value="GrpB"/>
    <property type="match status" value="1"/>
</dbReference>
<dbReference type="PANTHER" id="PTHR34822:SF1">
    <property type="entry name" value="GRPB FAMILY PROTEIN"/>
    <property type="match status" value="1"/>
</dbReference>
<sequence length="201" mass="23474">MKIEIVEYSPYWKLTYQKEEQRILAALKIANIATKIAHIGSTSIPQLAAKPIVDIMLGLRTEEALEDCIAVFQQLGYIYVSKYNDIMPFRRFFIRVKSKNPLVKWTNKEIASDDLMPSDRTFKRLFNVHVVQENTLFYRRHLAFRNHLRKNATDRKAYEALKLHLAGLDWESVNDYAQAKSTFINGIMEDLGFENDDLRTL</sequence>
<protein>
    <submittedName>
        <fullName evidence="1">GrpB family protein</fullName>
    </submittedName>
</protein>
<proteinExistence type="predicted"/>
<accession>A0A915YEM3</accession>